<evidence type="ECO:0000313" key="4">
    <source>
        <dbReference type="EMBL" id="GGM77314.1"/>
    </source>
</evidence>
<dbReference type="Proteomes" id="UP000632339">
    <property type="component" value="Unassembled WGS sequence"/>
</dbReference>
<dbReference type="InterPro" id="IPR001296">
    <property type="entry name" value="Glyco_trans_1"/>
</dbReference>
<dbReference type="InterPro" id="IPR028098">
    <property type="entry name" value="Glyco_trans_4-like_N"/>
</dbReference>
<feature type="domain" description="Glycosyltransferase subfamily 4-like N-terminal" evidence="3">
    <location>
        <begin position="15"/>
        <end position="163"/>
    </location>
</feature>
<dbReference type="CDD" id="cd03801">
    <property type="entry name" value="GT4_PimA-like"/>
    <property type="match status" value="1"/>
</dbReference>
<keyword evidence="5" id="KW-1185">Reference proteome</keyword>
<comment type="caution">
    <text evidence="4">The sequence shown here is derived from an EMBL/GenBank/DDBJ whole genome shotgun (WGS) entry which is preliminary data.</text>
</comment>
<dbReference type="RefSeq" id="WP_019941974.1">
    <property type="nucleotide sequence ID" value="NZ_BMLI01000001.1"/>
</dbReference>
<evidence type="ECO:0000256" key="1">
    <source>
        <dbReference type="ARBA" id="ARBA00022679"/>
    </source>
</evidence>
<name>A0ABQ2HFC1_9BACT</name>
<proteinExistence type="predicted"/>
<dbReference type="EMBL" id="BMLI01000001">
    <property type="protein sequence ID" value="GGM77314.1"/>
    <property type="molecule type" value="Genomic_DNA"/>
</dbReference>
<reference evidence="5" key="1">
    <citation type="journal article" date="2019" name="Int. J. Syst. Evol. Microbiol.">
        <title>The Global Catalogue of Microorganisms (GCM) 10K type strain sequencing project: providing services to taxonomists for standard genome sequencing and annotation.</title>
        <authorList>
            <consortium name="The Broad Institute Genomics Platform"/>
            <consortium name="The Broad Institute Genome Sequencing Center for Infectious Disease"/>
            <person name="Wu L."/>
            <person name="Ma J."/>
        </authorList>
    </citation>
    <scope>NUCLEOTIDE SEQUENCE [LARGE SCALE GENOMIC DNA]</scope>
    <source>
        <strain evidence="5">CGMCC 1.6375</strain>
    </source>
</reference>
<protein>
    <recommendedName>
        <fullName evidence="6">Glycosyltransferase involved in cell wall biosynthesis</fullName>
    </recommendedName>
</protein>
<dbReference type="Pfam" id="PF00534">
    <property type="entry name" value="Glycos_transf_1"/>
    <property type="match status" value="1"/>
</dbReference>
<evidence type="ECO:0000313" key="5">
    <source>
        <dbReference type="Proteomes" id="UP000632339"/>
    </source>
</evidence>
<evidence type="ECO:0000259" key="2">
    <source>
        <dbReference type="Pfam" id="PF00534"/>
    </source>
</evidence>
<keyword evidence="1" id="KW-0808">Transferase</keyword>
<organism evidence="4 5">
    <name type="scientific">Dyadobacter beijingensis</name>
    <dbReference type="NCBI Taxonomy" id="365489"/>
    <lineage>
        <taxon>Bacteria</taxon>
        <taxon>Pseudomonadati</taxon>
        <taxon>Bacteroidota</taxon>
        <taxon>Cytophagia</taxon>
        <taxon>Cytophagales</taxon>
        <taxon>Spirosomataceae</taxon>
        <taxon>Dyadobacter</taxon>
    </lineage>
</organism>
<evidence type="ECO:0008006" key="6">
    <source>
        <dbReference type="Google" id="ProtNLM"/>
    </source>
</evidence>
<feature type="domain" description="Glycosyl transferase family 1" evidence="2">
    <location>
        <begin position="172"/>
        <end position="325"/>
    </location>
</feature>
<evidence type="ECO:0000259" key="3">
    <source>
        <dbReference type="Pfam" id="PF13439"/>
    </source>
</evidence>
<dbReference type="PANTHER" id="PTHR46401:SF2">
    <property type="entry name" value="GLYCOSYLTRANSFERASE WBBK-RELATED"/>
    <property type="match status" value="1"/>
</dbReference>
<gene>
    <name evidence="4" type="ORF">GCM10010967_06150</name>
</gene>
<sequence>MKRNKLLYILHDIQIGGVEVALLSAVPELSKRFDLKIMVLGSIDANMTSHLTPAEKACFHTFDSPLGLYPITIFKMIGFIRRFAPDMLICSLWRASLLGIITKSLRPETRFVSFVHNTAFFHRLDRIFTQTAIRKADAVFTDSRATADFVKASFKPAIPVNVISFFITESPEIKTAPALDHRTIRFMFLGRINPVKNLPLAIDTIQYLSDRGYDATLDIYGRDDGMLATVNDYIRARQLEDRIQFRGEVNSSQKLEAFKNHHFLIQLSANEGMAMSVAEAIQNGLVCFVTAVGEIPNYATDMQTAVFADISTPEAFRLSLQKLETVVADADLYDRISSDGYAGFRQVGTYSESLIENIDEILPDKVHAGDR</sequence>
<dbReference type="Pfam" id="PF13439">
    <property type="entry name" value="Glyco_transf_4"/>
    <property type="match status" value="1"/>
</dbReference>
<dbReference type="Gene3D" id="3.40.50.2000">
    <property type="entry name" value="Glycogen Phosphorylase B"/>
    <property type="match status" value="2"/>
</dbReference>
<accession>A0ABQ2HFC1</accession>
<dbReference type="SUPFAM" id="SSF53756">
    <property type="entry name" value="UDP-Glycosyltransferase/glycogen phosphorylase"/>
    <property type="match status" value="1"/>
</dbReference>
<dbReference type="PANTHER" id="PTHR46401">
    <property type="entry name" value="GLYCOSYLTRANSFERASE WBBK-RELATED"/>
    <property type="match status" value="1"/>
</dbReference>